<dbReference type="EMBL" id="BAAAFH010000007">
    <property type="protein sequence ID" value="GAA0875149.1"/>
    <property type="molecule type" value="Genomic_DNA"/>
</dbReference>
<dbReference type="RefSeq" id="WP_343786300.1">
    <property type="nucleotide sequence ID" value="NZ_BAAAFH010000007.1"/>
</dbReference>
<sequence length="250" mass="29430">MTGKEEIQKDWFKDWFNTPYYHILYKNRNNEEAALFIRNLVQFLDIDSEKAKILDLACGKGRHSIYMNTLGFDVKGVDLSEESILYASQFAKDRLSFAVQDMREPMQEKFTHIFNLFTSFGYFDSQDDNQRVMHAIDAMLDKDGILVIDFMNSPKVIQQLVKEEEKTIDSISFHITREHDHQHIYKHIHFQDKGQDFRFSERVQALTLDDFSRLTDATGLQIIRTFGDFSLNPYHPETSDRLIIIAKKQE</sequence>
<keyword evidence="2" id="KW-0489">Methyltransferase</keyword>
<dbReference type="Pfam" id="PF13847">
    <property type="entry name" value="Methyltransf_31"/>
    <property type="match status" value="1"/>
</dbReference>
<dbReference type="PANTHER" id="PTHR43861">
    <property type="entry name" value="TRANS-ACONITATE 2-METHYLTRANSFERASE-RELATED"/>
    <property type="match status" value="1"/>
</dbReference>
<gene>
    <name evidence="2" type="ORF">GCM10009118_15570</name>
</gene>
<evidence type="ECO:0000313" key="2">
    <source>
        <dbReference type="EMBL" id="GAA0875149.1"/>
    </source>
</evidence>
<accession>A0ABN1MPG5</accession>
<evidence type="ECO:0000259" key="1">
    <source>
        <dbReference type="Pfam" id="PF13847"/>
    </source>
</evidence>
<dbReference type="GO" id="GO:0032259">
    <property type="term" value="P:methylation"/>
    <property type="evidence" value="ECO:0007669"/>
    <property type="project" value="UniProtKB-KW"/>
</dbReference>
<keyword evidence="2" id="KW-0808">Transferase</keyword>
<dbReference type="Proteomes" id="UP001501126">
    <property type="component" value="Unassembled WGS sequence"/>
</dbReference>
<dbReference type="InterPro" id="IPR025714">
    <property type="entry name" value="Methyltranfer_dom"/>
</dbReference>
<feature type="domain" description="Methyltransferase" evidence="1">
    <location>
        <begin position="48"/>
        <end position="184"/>
    </location>
</feature>
<name>A0ABN1MPG5_9FLAO</name>
<dbReference type="CDD" id="cd02440">
    <property type="entry name" value="AdoMet_MTases"/>
    <property type="match status" value="1"/>
</dbReference>
<keyword evidence="3" id="KW-1185">Reference proteome</keyword>
<dbReference type="Gene3D" id="3.40.50.150">
    <property type="entry name" value="Vaccinia Virus protein VP39"/>
    <property type="match status" value="1"/>
</dbReference>
<proteinExistence type="predicted"/>
<dbReference type="GO" id="GO:0008168">
    <property type="term" value="F:methyltransferase activity"/>
    <property type="evidence" value="ECO:0007669"/>
    <property type="project" value="UniProtKB-KW"/>
</dbReference>
<dbReference type="InterPro" id="IPR029063">
    <property type="entry name" value="SAM-dependent_MTases_sf"/>
</dbReference>
<dbReference type="PANTHER" id="PTHR43861:SF1">
    <property type="entry name" value="TRANS-ACONITATE 2-METHYLTRANSFERASE"/>
    <property type="match status" value="1"/>
</dbReference>
<comment type="caution">
    <text evidence="2">The sequence shown here is derived from an EMBL/GenBank/DDBJ whole genome shotgun (WGS) entry which is preliminary data.</text>
</comment>
<organism evidence="2 3">
    <name type="scientific">Wandonia haliotis</name>
    <dbReference type="NCBI Taxonomy" id="574963"/>
    <lineage>
        <taxon>Bacteria</taxon>
        <taxon>Pseudomonadati</taxon>
        <taxon>Bacteroidota</taxon>
        <taxon>Flavobacteriia</taxon>
        <taxon>Flavobacteriales</taxon>
        <taxon>Crocinitomicaceae</taxon>
        <taxon>Wandonia</taxon>
    </lineage>
</organism>
<protein>
    <submittedName>
        <fullName evidence="2">Class I SAM-dependent methyltransferase</fullName>
    </submittedName>
</protein>
<dbReference type="Gene3D" id="2.20.25.110">
    <property type="entry name" value="S-adenosyl-L-methionine-dependent methyltransferases"/>
    <property type="match status" value="1"/>
</dbReference>
<evidence type="ECO:0000313" key="3">
    <source>
        <dbReference type="Proteomes" id="UP001501126"/>
    </source>
</evidence>
<reference evidence="2 3" key="1">
    <citation type="journal article" date="2019" name="Int. J. Syst. Evol. Microbiol.">
        <title>The Global Catalogue of Microorganisms (GCM) 10K type strain sequencing project: providing services to taxonomists for standard genome sequencing and annotation.</title>
        <authorList>
            <consortium name="The Broad Institute Genomics Platform"/>
            <consortium name="The Broad Institute Genome Sequencing Center for Infectious Disease"/>
            <person name="Wu L."/>
            <person name="Ma J."/>
        </authorList>
    </citation>
    <scope>NUCLEOTIDE SEQUENCE [LARGE SCALE GENOMIC DNA]</scope>
    <source>
        <strain evidence="2 3">JCM 16083</strain>
    </source>
</reference>
<dbReference type="SUPFAM" id="SSF53335">
    <property type="entry name" value="S-adenosyl-L-methionine-dependent methyltransferases"/>
    <property type="match status" value="1"/>
</dbReference>